<keyword evidence="8" id="KW-0645">Protease</keyword>
<accession>A0A2R2MMI3</accession>
<keyword evidence="5 7" id="KW-1015">Disulfide bond</keyword>
<gene>
    <name evidence="14" type="primary">LOC106150410</name>
</gene>
<feature type="domain" description="CUB" evidence="11">
    <location>
        <begin position="872"/>
        <end position="988"/>
    </location>
</feature>
<dbReference type="SMART" id="SM00209">
    <property type="entry name" value="TSP1"/>
    <property type="match status" value="5"/>
</dbReference>
<feature type="chain" id="PRO_5015197957" evidence="10">
    <location>
        <begin position="28"/>
        <end position="1286"/>
    </location>
</feature>
<feature type="compositionally biased region" description="Polar residues" evidence="9">
    <location>
        <begin position="460"/>
        <end position="471"/>
    </location>
</feature>
<name>A0A2R2MMI3_LINAN</name>
<dbReference type="PROSITE" id="PS01180">
    <property type="entry name" value="CUB"/>
    <property type="match status" value="5"/>
</dbReference>
<dbReference type="Pfam" id="PF00431">
    <property type="entry name" value="CUB"/>
    <property type="match status" value="5"/>
</dbReference>
<dbReference type="InterPro" id="IPR036383">
    <property type="entry name" value="TSP1_rpt_sf"/>
</dbReference>
<dbReference type="Gene3D" id="2.60.120.290">
    <property type="entry name" value="Spermadhesin, CUB domain"/>
    <property type="match status" value="5"/>
</dbReference>
<feature type="signal peptide" evidence="10">
    <location>
        <begin position="1"/>
        <end position="27"/>
    </location>
</feature>
<dbReference type="GeneID" id="106150410"/>
<feature type="disulfide bond" evidence="6">
    <location>
        <begin position="302"/>
        <end position="329"/>
    </location>
</feature>
<feature type="domain" description="CUB" evidence="11">
    <location>
        <begin position="52"/>
        <end position="167"/>
    </location>
</feature>
<dbReference type="PROSITE" id="PS50240">
    <property type="entry name" value="TRYPSIN_DOM"/>
    <property type="match status" value="1"/>
</dbReference>
<dbReference type="PROSITE" id="PS50092">
    <property type="entry name" value="TSP1"/>
    <property type="match status" value="5"/>
</dbReference>
<dbReference type="Gene3D" id="2.20.100.10">
    <property type="entry name" value="Thrombospondin type-1 (TSP1) repeat"/>
    <property type="match status" value="5"/>
</dbReference>
<dbReference type="InterPro" id="IPR043504">
    <property type="entry name" value="Peptidase_S1_PA_chymotrypsin"/>
</dbReference>
<dbReference type="SUPFAM" id="SSF50494">
    <property type="entry name" value="Trypsin-like serine proteases"/>
    <property type="match status" value="1"/>
</dbReference>
<dbReference type="SMART" id="SM00192">
    <property type="entry name" value="LDLa"/>
    <property type="match status" value="2"/>
</dbReference>
<keyword evidence="10" id="KW-0732">Signal</keyword>
<evidence type="ECO:0000256" key="7">
    <source>
        <dbReference type="PROSITE-ProRule" id="PRU00124"/>
    </source>
</evidence>
<evidence type="ECO:0000256" key="1">
    <source>
        <dbReference type="ARBA" id="ARBA00004613"/>
    </source>
</evidence>
<proteinExistence type="predicted"/>
<feature type="domain" description="CUB" evidence="11">
    <location>
        <begin position="180"/>
        <end position="292"/>
    </location>
</feature>
<evidence type="ECO:0000256" key="6">
    <source>
        <dbReference type="PROSITE-ProRule" id="PRU00059"/>
    </source>
</evidence>
<feature type="domain" description="CUB" evidence="11">
    <location>
        <begin position="302"/>
        <end position="419"/>
    </location>
</feature>
<evidence type="ECO:0000256" key="3">
    <source>
        <dbReference type="ARBA" id="ARBA00022536"/>
    </source>
</evidence>
<feature type="disulfide bond" evidence="7">
    <location>
        <begin position="989"/>
        <end position="1001"/>
    </location>
</feature>
<dbReference type="PROSITE" id="PS00134">
    <property type="entry name" value="TRYPSIN_HIS"/>
    <property type="match status" value="1"/>
</dbReference>
<keyword evidence="13" id="KW-1185">Reference proteome</keyword>
<keyword evidence="2" id="KW-0964">Secreted</keyword>
<keyword evidence="4" id="KW-0677">Repeat</keyword>
<dbReference type="FunFam" id="2.60.120.290:FF:000005">
    <property type="entry name" value="Procollagen C-endopeptidase enhancer 1"/>
    <property type="match status" value="1"/>
</dbReference>
<dbReference type="InterPro" id="IPR000859">
    <property type="entry name" value="CUB_dom"/>
</dbReference>
<protein>
    <submittedName>
        <fullName evidence="14">CUB and sushi domain-containing protein 3-like isoform X2</fullName>
    </submittedName>
</protein>
<dbReference type="SMART" id="SM00020">
    <property type="entry name" value="Tryp_SPc"/>
    <property type="match status" value="1"/>
</dbReference>
<feature type="disulfide bond" evidence="7">
    <location>
        <begin position="1008"/>
        <end position="1023"/>
    </location>
</feature>
<dbReference type="PRINTS" id="PR00722">
    <property type="entry name" value="CHYMOTRYPSIN"/>
</dbReference>
<dbReference type="PROSITE" id="PS50068">
    <property type="entry name" value="LDLRA_2"/>
    <property type="match status" value="2"/>
</dbReference>
<dbReference type="SMART" id="SM00042">
    <property type="entry name" value="CUB"/>
    <property type="match status" value="5"/>
</dbReference>
<dbReference type="RefSeq" id="XP_023931420.1">
    <property type="nucleotide sequence ID" value="XM_024075652.1"/>
</dbReference>
<evidence type="ECO:0000256" key="10">
    <source>
        <dbReference type="SAM" id="SignalP"/>
    </source>
</evidence>
<dbReference type="FunFam" id="2.40.10.10:FF:000038">
    <property type="entry name" value="Serine protease"/>
    <property type="match status" value="1"/>
</dbReference>
<dbReference type="SUPFAM" id="SSF49854">
    <property type="entry name" value="Spermadhesin, CUB domain"/>
    <property type="match status" value="5"/>
</dbReference>
<dbReference type="GO" id="GO:0006508">
    <property type="term" value="P:proteolysis"/>
    <property type="evidence" value="ECO:0007669"/>
    <property type="project" value="UniProtKB-KW"/>
</dbReference>
<dbReference type="InterPro" id="IPR035914">
    <property type="entry name" value="Sperma_CUB_dom_sf"/>
</dbReference>
<dbReference type="CDD" id="cd00112">
    <property type="entry name" value="LDLa"/>
    <property type="match status" value="2"/>
</dbReference>
<dbReference type="Gene3D" id="2.40.10.10">
    <property type="entry name" value="Trypsin-like serine proteases"/>
    <property type="match status" value="1"/>
</dbReference>
<comment type="subcellular location">
    <subcellularLocation>
        <location evidence="1">Secreted</location>
    </subcellularLocation>
</comment>
<dbReference type="FunFam" id="2.20.100.10:FF:000007">
    <property type="entry name" value="Thrombospondin 1"/>
    <property type="match status" value="1"/>
</dbReference>
<dbReference type="InterPro" id="IPR033116">
    <property type="entry name" value="TRYPSIN_SER"/>
</dbReference>
<feature type="disulfide bond" evidence="7">
    <location>
        <begin position="718"/>
        <end position="736"/>
    </location>
</feature>
<evidence type="ECO:0000256" key="5">
    <source>
        <dbReference type="ARBA" id="ARBA00023157"/>
    </source>
</evidence>
<dbReference type="CDD" id="cd00041">
    <property type="entry name" value="CUB"/>
    <property type="match status" value="5"/>
</dbReference>
<dbReference type="Pfam" id="PF00090">
    <property type="entry name" value="TSP_1"/>
    <property type="match status" value="5"/>
</dbReference>
<sequence>MQVLLPLPIRGPLLIVLQCVLMGIGSGTEGGLLETSQSRYERAVSLTTPPACESHLRPEHLQGNSGTLGLTDYDLSQNCAWMITVPVGKVIRFHFQSFAVEDHLSCAYDYVSIHNGEDLSSPRLTKLCGVLSDPTVSFMTTQEVGYVMFRSDSSISDRGFVVVWEAVDPNAVFNPIATACGAAEGLSLYDSQGSFASPGFPGLYPSNANCIWHIHPEPGRKILLSSISMDLEGHTSNNCLFDWLLITGSGDSDQKKCGGEYTAVLSSNDLTIKFHSDVSEEGRGFQFSYRTVDSVDDGGNGCSGETPVYSVPGILSPFAGATYDNGLNCRWSIKSQTGEGIRLRAIMFDVEAGSSSCPWDHLKIYAGSSVQDKFLLGTWCGKLNDISGEVKTHSNEMMLVFETDGSVRKAGFVLSYDVIKAGGVVHGEWSSWSSWSTCSVTCGEGIQNRERQCDSPPPSNGGNTCSGSGDQSRQCNTTPCIVHGGWSTWSSWSNCSATCGGGVQSRSRQCNDPPPSSIGNPCSGISYKSRLCNMQPCPVHGEWGTWGSWSSCSATCGEGTRSRLRQCDKPPPTSGGNTCSGSNTETSACAMQSCQETSCPPSGNPAILTAIYVLEPFPGVNYNNGLNCFWIILAEEETLLSFEEFNLEQGYDFVYLYAGNSTSDQQIAKRTGNNIPQPILLEKGTTTLMRFYSDGSIVRSGFKARIFSCLPTSQQFLCTNGECVDPDNICDGIPHCPDAADEGVRAGCVLSGWSPWTDWTDCTNPCSPGMITRARRCNSPVPESGETDCNGGNFQIQACGADCTGQLSPWSQWGSCSVSCGTGTKQRERYCLVPGTCANSPLTETSTCTGSPNCPEANGTALSALQHYFSGCFPLIAAPTIILNGENENLEFSRYWNDWNCYWKVVGHDRVRVVVVERSIEVSSPCQYDWLAFYDGNIVADEFMIDSKVCGNSTVPVSSIASSGNVTIHFHSDYSVVGDGFRLRFEIICLAGRFACDNGLCVDEDKRCDGVTDCEDGSDENACFVNPVECGLSPRVRNRIVGGIESPPHAWPWMVSLSWTGGSHFCGGSLVHPQWVLTAAHCVDDTTAGAVMVRIGAHDLLDPNEPGAVSQYLDSIHVHAQYDDSTKNNDIALLKLANPVDLTDQITLICLPMYEGEELLDGHHCNATGWGVTSFGGSVSSVLMQVGTPYIGTETCRSATSYSTEDITDKMICAGAPGKDSCQGDSGGPLVCRFPIAGAEEEEHYVRWKQMGVTSWGVGCAEPGYPGVYAKTSVFVSWIQQIINGN</sequence>
<organism evidence="13 14">
    <name type="scientific">Lingula anatina</name>
    <name type="common">Brachiopod</name>
    <name type="synonym">Lingula unguis</name>
    <dbReference type="NCBI Taxonomy" id="7574"/>
    <lineage>
        <taxon>Eukaryota</taxon>
        <taxon>Metazoa</taxon>
        <taxon>Spiralia</taxon>
        <taxon>Lophotrochozoa</taxon>
        <taxon>Brachiopoda</taxon>
        <taxon>Linguliformea</taxon>
        <taxon>Lingulata</taxon>
        <taxon>Lingulida</taxon>
        <taxon>Linguloidea</taxon>
        <taxon>Lingulidae</taxon>
        <taxon>Lingula</taxon>
    </lineage>
</organism>
<dbReference type="InterPro" id="IPR001254">
    <property type="entry name" value="Trypsin_dom"/>
</dbReference>
<keyword evidence="8" id="KW-0720">Serine protease</keyword>
<dbReference type="Pfam" id="PF00057">
    <property type="entry name" value="Ldl_recept_a"/>
    <property type="match status" value="1"/>
</dbReference>
<dbReference type="CDD" id="cd00190">
    <property type="entry name" value="Tryp_SPc"/>
    <property type="match status" value="1"/>
</dbReference>
<keyword evidence="8" id="KW-0378">Hydrolase</keyword>
<reference evidence="14" key="1">
    <citation type="submission" date="2025-08" db="UniProtKB">
        <authorList>
            <consortium name="RefSeq"/>
        </authorList>
    </citation>
    <scope>IDENTIFICATION</scope>
    <source>
        <tissue evidence="14">Gonads</tissue>
    </source>
</reference>
<dbReference type="Gene3D" id="4.10.400.10">
    <property type="entry name" value="Low-density Lipoprotein Receptor"/>
    <property type="match status" value="2"/>
</dbReference>
<evidence type="ECO:0000256" key="9">
    <source>
        <dbReference type="SAM" id="MobiDB-lite"/>
    </source>
</evidence>
<evidence type="ECO:0000259" key="11">
    <source>
        <dbReference type="PROSITE" id="PS01180"/>
    </source>
</evidence>
<dbReference type="PANTHER" id="PTHR24252">
    <property type="entry name" value="ACROSIN-RELATED"/>
    <property type="match status" value="1"/>
</dbReference>
<feature type="domain" description="Peptidase S1" evidence="12">
    <location>
        <begin position="1040"/>
        <end position="1284"/>
    </location>
</feature>
<dbReference type="Proteomes" id="UP000085678">
    <property type="component" value="Unplaced"/>
</dbReference>
<dbReference type="InterPro" id="IPR002172">
    <property type="entry name" value="LDrepeatLR_classA_rpt"/>
</dbReference>
<dbReference type="PROSITE" id="PS01209">
    <property type="entry name" value="LDLRA_1"/>
    <property type="match status" value="2"/>
</dbReference>
<dbReference type="InterPro" id="IPR023415">
    <property type="entry name" value="LDLR_class-A_CS"/>
</dbReference>
<dbReference type="InterPro" id="IPR036055">
    <property type="entry name" value="LDL_receptor-like_sf"/>
</dbReference>
<feature type="disulfide bond" evidence="6">
    <location>
        <begin position="52"/>
        <end position="79"/>
    </location>
</feature>
<dbReference type="Pfam" id="PF00089">
    <property type="entry name" value="Trypsin"/>
    <property type="match status" value="1"/>
</dbReference>
<dbReference type="OrthoDB" id="446173at2759"/>
<dbReference type="InterPro" id="IPR001314">
    <property type="entry name" value="Peptidase_S1A"/>
</dbReference>
<comment type="caution">
    <text evidence="7">Lacks conserved residue(s) required for the propagation of feature annotation.</text>
</comment>
<dbReference type="InterPro" id="IPR000884">
    <property type="entry name" value="TSP1_rpt"/>
</dbReference>
<dbReference type="FunFam" id="2.20.100.10:FF:000001">
    <property type="entry name" value="semaphorin-5A isoform X1"/>
    <property type="match status" value="3"/>
</dbReference>
<dbReference type="InParanoid" id="A0A2R2MMI3"/>
<feature type="region of interest" description="Disordered" evidence="9">
    <location>
        <begin position="450"/>
        <end position="471"/>
    </location>
</feature>
<dbReference type="InterPro" id="IPR009003">
    <property type="entry name" value="Peptidase_S1_PA"/>
</dbReference>
<keyword evidence="3" id="KW-0245">EGF-like domain</keyword>
<dbReference type="SUPFAM" id="SSF82895">
    <property type="entry name" value="TSP-1 type 1 repeat"/>
    <property type="match status" value="5"/>
</dbReference>
<evidence type="ECO:0000256" key="2">
    <source>
        <dbReference type="ARBA" id="ARBA00022525"/>
    </source>
</evidence>
<evidence type="ECO:0000259" key="12">
    <source>
        <dbReference type="PROSITE" id="PS50240"/>
    </source>
</evidence>
<feature type="domain" description="CUB" evidence="11">
    <location>
        <begin position="579"/>
        <end position="709"/>
    </location>
</feature>
<evidence type="ECO:0000313" key="13">
    <source>
        <dbReference type="Proteomes" id="UP000085678"/>
    </source>
</evidence>
<dbReference type="InterPro" id="IPR018114">
    <property type="entry name" value="TRYPSIN_HIS"/>
</dbReference>
<dbReference type="PANTHER" id="PTHR24252:SF7">
    <property type="entry name" value="HYALIN"/>
    <property type="match status" value="1"/>
</dbReference>
<dbReference type="GO" id="GO:0004252">
    <property type="term" value="F:serine-type endopeptidase activity"/>
    <property type="evidence" value="ECO:0007669"/>
    <property type="project" value="InterPro"/>
</dbReference>
<dbReference type="PROSITE" id="PS00135">
    <property type="entry name" value="TRYPSIN_SER"/>
    <property type="match status" value="1"/>
</dbReference>
<evidence type="ECO:0000256" key="8">
    <source>
        <dbReference type="RuleBase" id="RU363034"/>
    </source>
</evidence>
<dbReference type="PRINTS" id="PR01705">
    <property type="entry name" value="TSP1REPEAT"/>
</dbReference>
<evidence type="ECO:0000313" key="14">
    <source>
        <dbReference type="RefSeq" id="XP_023931420.1"/>
    </source>
</evidence>
<dbReference type="SUPFAM" id="SSF57424">
    <property type="entry name" value="LDL receptor-like module"/>
    <property type="match status" value="2"/>
</dbReference>
<dbReference type="GO" id="GO:0005576">
    <property type="term" value="C:extracellular region"/>
    <property type="evidence" value="ECO:0007669"/>
    <property type="project" value="UniProtKB-SubCell"/>
</dbReference>
<feature type="disulfide bond" evidence="7">
    <location>
        <begin position="996"/>
        <end position="1014"/>
    </location>
</feature>
<evidence type="ECO:0000256" key="4">
    <source>
        <dbReference type="ARBA" id="ARBA00022737"/>
    </source>
</evidence>